<reference evidence="2 3" key="1">
    <citation type="submission" date="2018-08" db="EMBL/GenBank/DDBJ databases">
        <title>A genome reference for cultivated species of the human gut microbiota.</title>
        <authorList>
            <person name="Zou Y."/>
            <person name="Xue W."/>
            <person name="Luo G."/>
        </authorList>
    </citation>
    <scope>NUCLEOTIDE SEQUENCE [LARGE SCALE GENOMIC DNA]</scope>
    <source>
        <strain evidence="2 3">AM28-39</strain>
    </source>
</reference>
<accession>A0A3E2XJ62</accession>
<name>A0A3E2XJ62_9FIRM</name>
<organism evidence="2 3">
    <name type="scientific">Coprococcus catus</name>
    <dbReference type="NCBI Taxonomy" id="116085"/>
    <lineage>
        <taxon>Bacteria</taxon>
        <taxon>Bacillati</taxon>
        <taxon>Bacillota</taxon>
        <taxon>Clostridia</taxon>
        <taxon>Lachnospirales</taxon>
        <taxon>Lachnospiraceae</taxon>
        <taxon>Coprococcus</taxon>
    </lineage>
</organism>
<comment type="caution">
    <text evidence="2">The sequence shown here is derived from an EMBL/GenBank/DDBJ whole genome shotgun (WGS) entry which is preliminary data.</text>
</comment>
<gene>
    <name evidence="2" type="ORF">DW747_13480</name>
</gene>
<keyword evidence="1" id="KW-1133">Transmembrane helix</keyword>
<evidence type="ECO:0000313" key="3">
    <source>
        <dbReference type="Proteomes" id="UP000261231"/>
    </source>
</evidence>
<dbReference type="AlphaFoldDB" id="A0A3E2XJ62"/>
<feature type="transmembrane region" description="Helical" evidence="1">
    <location>
        <begin position="30"/>
        <end position="52"/>
    </location>
</feature>
<dbReference type="Proteomes" id="UP000261231">
    <property type="component" value="Unassembled WGS sequence"/>
</dbReference>
<protein>
    <submittedName>
        <fullName evidence="2">Uncharacterized protein</fullName>
    </submittedName>
</protein>
<evidence type="ECO:0000256" key="1">
    <source>
        <dbReference type="SAM" id="Phobius"/>
    </source>
</evidence>
<sequence length="61" mass="6747">MMYITSIVFTLIAWGAGLLLDANIHFGDPQGFLCLRVLLPVLAMGLCLLRAIKENKRDGDK</sequence>
<keyword evidence="3" id="KW-1185">Reference proteome</keyword>
<keyword evidence="1" id="KW-0812">Transmembrane</keyword>
<proteinExistence type="predicted"/>
<evidence type="ECO:0000313" key="2">
    <source>
        <dbReference type="EMBL" id="RGC44239.1"/>
    </source>
</evidence>
<dbReference type="EMBL" id="QVFD01000016">
    <property type="protein sequence ID" value="RGC44239.1"/>
    <property type="molecule type" value="Genomic_DNA"/>
</dbReference>
<keyword evidence="1" id="KW-0472">Membrane</keyword>
<dbReference type="OrthoDB" id="1956932at2"/>